<dbReference type="PANTHER" id="PTHR43179">
    <property type="entry name" value="RHAMNOSYLTRANSFERASE WBBL"/>
    <property type="match status" value="1"/>
</dbReference>
<dbReference type="SUPFAM" id="SSF53448">
    <property type="entry name" value="Nucleotide-diphospho-sugar transferases"/>
    <property type="match status" value="1"/>
</dbReference>
<dbReference type="Pfam" id="PF00535">
    <property type="entry name" value="Glycos_transf_2"/>
    <property type="match status" value="1"/>
</dbReference>
<protein>
    <submittedName>
        <fullName evidence="6">Glycosyltransferase, GT2 family</fullName>
    </submittedName>
</protein>
<dbReference type="RefSeq" id="WP_072489530.1">
    <property type="nucleotide sequence ID" value="NZ_FPJO01000048.1"/>
</dbReference>
<dbReference type="GO" id="GO:0016757">
    <property type="term" value="F:glycosyltransferase activity"/>
    <property type="evidence" value="ECO:0007669"/>
    <property type="project" value="UniProtKB-KW"/>
</dbReference>
<dbReference type="OrthoDB" id="4120491at2"/>
<reference evidence="6 7" key="1">
    <citation type="submission" date="2016-11" db="EMBL/GenBank/DDBJ databases">
        <authorList>
            <person name="Jaros S."/>
            <person name="Januszkiewicz K."/>
            <person name="Wedrychowicz H."/>
        </authorList>
    </citation>
    <scope>NUCLEOTIDE SEQUENCE [LARGE SCALE GENOMIC DNA]</scope>
    <source>
        <strain evidence="6 7">OK807</strain>
    </source>
</reference>
<evidence type="ECO:0000259" key="5">
    <source>
        <dbReference type="Pfam" id="PF00535"/>
    </source>
</evidence>
<evidence type="ECO:0000256" key="2">
    <source>
        <dbReference type="ARBA" id="ARBA00006739"/>
    </source>
</evidence>
<evidence type="ECO:0000256" key="4">
    <source>
        <dbReference type="ARBA" id="ARBA00022679"/>
    </source>
</evidence>
<dbReference type="InterPro" id="IPR029044">
    <property type="entry name" value="Nucleotide-diphossugar_trans"/>
</dbReference>
<dbReference type="PANTHER" id="PTHR43179:SF12">
    <property type="entry name" value="GALACTOFURANOSYLTRANSFERASE GLFT2"/>
    <property type="match status" value="1"/>
</dbReference>
<dbReference type="AlphaFoldDB" id="A0A1K2FAN7"/>
<evidence type="ECO:0000256" key="1">
    <source>
        <dbReference type="ARBA" id="ARBA00004776"/>
    </source>
</evidence>
<gene>
    <name evidence="6" type="ORF">SAMN02787144_104813</name>
</gene>
<name>A0A1K2FAN7_STRAR</name>
<keyword evidence="4 6" id="KW-0808">Transferase</keyword>
<dbReference type="EMBL" id="FPJO01000048">
    <property type="protein sequence ID" value="SFY44510.1"/>
    <property type="molecule type" value="Genomic_DNA"/>
</dbReference>
<comment type="similarity">
    <text evidence="2">Belongs to the glycosyltransferase 2 family.</text>
</comment>
<accession>A0A1K2FAN7</accession>
<organism evidence="6 7">
    <name type="scientific">Streptomyces atratus</name>
    <dbReference type="NCBI Taxonomy" id="1893"/>
    <lineage>
        <taxon>Bacteria</taxon>
        <taxon>Bacillati</taxon>
        <taxon>Actinomycetota</taxon>
        <taxon>Actinomycetes</taxon>
        <taxon>Kitasatosporales</taxon>
        <taxon>Streptomycetaceae</taxon>
        <taxon>Streptomyces</taxon>
    </lineage>
</organism>
<dbReference type="Proteomes" id="UP000181909">
    <property type="component" value="Unassembled WGS sequence"/>
</dbReference>
<evidence type="ECO:0000256" key="3">
    <source>
        <dbReference type="ARBA" id="ARBA00022676"/>
    </source>
</evidence>
<evidence type="ECO:0000313" key="6">
    <source>
        <dbReference type="EMBL" id="SFY44510.1"/>
    </source>
</evidence>
<comment type="pathway">
    <text evidence="1">Cell wall biogenesis; cell wall polysaccharide biosynthesis.</text>
</comment>
<dbReference type="Gene3D" id="3.90.550.10">
    <property type="entry name" value="Spore Coat Polysaccharide Biosynthesis Protein SpsA, Chain A"/>
    <property type="match status" value="1"/>
</dbReference>
<evidence type="ECO:0000313" key="7">
    <source>
        <dbReference type="Proteomes" id="UP000181909"/>
    </source>
</evidence>
<feature type="domain" description="Glycosyltransferase 2-like" evidence="5">
    <location>
        <begin position="13"/>
        <end position="116"/>
    </location>
</feature>
<sequence>MRSGEDVTAEGVSVVTPSWNNPANVGRFLTAMGTACKTVDAPTEIIVVDDSVPARAVEIRELCDAHDAHYVRGPRAVGAKRNRGARQARYSVLLFVDSDCIATERLVAEHLRSHREADGGIGAVAGPVTVRDGGTDLASQVARRAMHANPPFEWGATHQVLEWAPTANVSVSAEAFHAVGGFDEHPFTVNGGEDVDLGVRLTAAGRPVVGNARARVNHGTEPESIRSLFKKVHRYGRADVFLRTRHAERSEPHWNRTTVAVTAGLAGLAVGRATGCRAIALAAPAVAVALLGSQRLRARPDGTADGLPARLVARVVDASFDVGTFSEALRRGSPRLLLGRFPYYTDEHFRKTPQEEPRRQEGPA</sequence>
<proteinExistence type="inferred from homology"/>
<dbReference type="InterPro" id="IPR001173">
    <property type="entry name" value="Glyco_trans_2-like"/>
</dbReference>
<keyword evidence="3" id="KW-0328">Glycosyltransferase</keyword>
<dbReference type="STRING" id="1893.SAMN02787144_104813"/>